<accession>A0ACB5RCS4</accession>
<name>A0ACB5RCS4_9CLOT</name>
<comment type="caution">
    <text evidence="1">The sequence shown here is derived from an EMBL/GenBank/DDBJ whole genome shotgun (WGS) entry which is preliminary data.</text>
</comment>
<evidence type="ECO:0000313" key="2">
    <source>
        <dbReference type="Proteomes" id="UP001058074"/>
    </source>
</evidence>
<gene>
    <name evidence="1" type="ORF">rsdtw13_23160</name>
</gene>
<organism evidence="1 2">
    <name type="scientific">Inconstantimicrobium mannanitabidum</name>
    <dbReference type="NCBI Taxonomy" id="1604901"/>
    <lineage>
        <taxon>Bacteria</taxon>
        <taxon>Bacillati</taxon>
        <taxon>Bacillota</taxon>
        <taxon>Clostridia</taxon>
        <taxon>Eubacteriales</taxon>
        <taxon>Clostridiaceae</taxon>
        <taxon>Inconstantimicrobium</taxon>
    </lineage>
</organism>
<proteinExistence type="predicted"/>
<keyword evidence="2" id="KW-1185">Reference proteome</keyword>
<dbReference type="EMBL" id="BROD01000001">
    <property type="protein sequence ID" value="GKX67058.1"/>
    <property type="molecule type" value="Genomic_DNA"/>
</dbReference>
<sequence>MYLNNEASQSVFLYNVSSINTDQKLYKQVIISNMLHAKFLLNKNILNLDVFNQIHLGLKEILKRLENGVIKIDPSSTNIQCFIKDTLAYYIDDISKNLDIEKNYEAELNLSIKLYIDTQINNMISSLCSVKEILSLNADLTKDEFIENFVPHFNDSLFNHLLGYSNIFADDIDRLNDYKKRNNIVSLINNNETNIIDGKENAFDEVNLNPSMLEQLNYLLDIDYILEVSSAMSIIVMHVNKLIEEFLLFNSTNHKFIQFSTPNCFCNDKTKIRDFLHLKGLRISGNTIKLFSSTNLNTKVYLTENLENIFDTIDNSLTCVEILKQILLTVKVEI</sequence>
<dbReference type="Proteomes" id="UP001058074">
    <property type="component" value="Unassembled WGS sequence"/>
</dbReference>
<protein>
    <submittedName>
        <fullName evidence="1">Uncharacterized protein</fullName>
    </submittedName>
</protein>
<evidence type="ECO:0000313" key="1">
    <source>
        <dbReference type="EMBL" id="GKX67058.1"/>
    </source>
</evidence>
<reference evidence="1" key="1">
    <citation type="journal article" date="2025" name="Int. J. Syst. Evol. Microbiol.">
        <title>Inconstantimicrobium mannanitabidum sp. nov., a novel member of the family Clostridiaceae isolated from anoxic soil under the treatment of reductive soil disinfestation.</title>
        <authorList>
            <person name="Ueki A."/>
            <person name="Tonouchi A."/>
            <person name="Honma S."/>
            <person name="Kaku N."/>
            <person name="Ueki K."/>
        </authorList>
    </citation>
    <scope>NUCLEOTIDE SEQUENCE</scope>
    <source>
        <strain evidence="1">TW13</strain>
    </source>
</reference>